<dbReference type="PANTHER" id="PTHR14381:SF1">
    <property type="entry name" value="F-BOX_WD REPEAT-CONTAINING PROTEIN 4"/>
    <property type="match status" value="1"/>
</dbReference>
<evidence type="ECO:0000313" key="3">
    <source>
        <dbReference type="Proteomes" id="UP000015102"/>
    </source>
</evidence>
<dbReference type="STRING" id="36166.T1GI20"/>
<dbReference type="InterPro" id="IPR052301">
    <property type="entry name" value="SCF_F-box/WD-repeat"/>
</dbReference>
<feature type="domain" description="F-box" evidence="1">
    <location>
        <begin position="10"/>
        <end position="37"/>
    </location>
</feature>
<reference evidence="2" key="2">
    <citation type="submission" date="2015-06" db="UniProtKB">
        <authorList>
            <consortium name="EnsemblMetazoa"/>
        </authorList>
    </citation>
    <scope>IDENTIFICATION</scope>
</reference>
<dbReference type="EMBL" id="CAQQ02009153">
    <property type="status" value="NOT_ANNOTATED_CDS"/>
    <property type="molecule type" value="Genomic_DNA"/>
</dbReference>
<accession>T1GI20</accession>
<dbReference type="InterPro" id="IPR001810">
    <property type="entry name" value="F-box_dom"/>
</dbReference>
<dbReference type="EnsemblMetazoa" id="MESCA003087-RA">
    <property type="protein sequence ID" value="MESCA003087-PA"/>
    <property type="gene ID" value="MESCA003087"/>
</dbReference>
<dbReference type="Proteomes" id="UP000015102">
    <property type="component" value="Unassembled WGS sequence"/>
</dbReference>
<dbReference type="AlphaFoldDB" id="T1GI20"/>
<dbReference type="SUPFAM" id="SSF81383">
    <property type="entry name" value="F-box domain"/>
    <property type="match status" value="1"/>
</dbReference>
<dbReference type="OMA" id="FYERIRI"/>
<dbReference type="HOGENOM" id="CLU_1399485_0_0_1"/>
<dbReference type="InterPro" id="IPR036047">
    <property type="entry name" value="F-box-like_dom_sf"/>
</dbReference>
<protein>
    <recommendedName>
        <fullName evidence="1">F-box domain-containing protein</fullName>
    </recommendedName>
</protein>
<evidence type="ECO:0000313" key="2">
    <source>
        <dbReference type="EnsemblMetazoa" id="MESCA003087-PA"/>
    </source>
</evidence>
<dbReference type="GO" id="GO:0019005">
    <property type="term" value="C:SCF ubiquitin ligase complex"/>
    <property type="evidence" value="ECO:0007669"/>
    <property type="project" value="TreeGrafter"/>
</dbReference>
<dbReference type="GO" id="GO:0031146">
    <property type="term" value="P:SCF-dependent proteasomal ubiquitin-dependent protein catabolic process"/>
    <property type="evidence" value="ECO:0007669"/>
    <property type="project" value="TreeGrafter"/>
</dbReference>
<proteinExistence type="predicted"/>
<name>T1GI20_MEGSC</name>
<dbReference type="EMBL" id="CAQQ02009152">
    <property type="status" value="NOT_ANNOTATED_CDS"/>
    <property type="molecule type" value="Genomic_DNA"/>
</dbReference>
<evidence type="ECO:0000259" key="1">
    <source>
        <dbReference type="Pfam" id="PF12937"/>
    </source>
</evidence>
<dbReference type="CDD" id="cd09917">
    <property type="entry name" value="F-box_SF"/>
    <property type="match status" value="1"/>
</dbReference>
<keyword evidence="3" id="KW-1185">Reference proteome</keyword>
<sequence length="195" mass="22826">MSIFVLNEYVLLKILSYLSDHDLQNLIQTSKRFEDFITYGIYAPKTVNLLMCSTCKNAQINRRNCSPLSFYERIRIASNWSTGRYKETISFPRKKLFFTKTHLESDKFYITNGSYLRIYDRNPNEPDSIDKSDYLEISSKNYKSDISNFVKRNEDIFIGQTSGNGILYDAESFLQTEQTLHGVNEYLTCVDFQDN</sequence>
<dbReference type="Pfam" id="PF12937">
    <property type="entry name" value="F-box-like"/>
    <property type="match status" value="1"/>
</dbReference>
<reference evidence="3" key="1">
    <citation type="submission" date="2013-02" db="EMBL/GenBank/DDBJ databases">
        <authorList>
            <person name="Hughes D."/>
        </authorList>
    </citation>
    <scope>NUCLEOTIDE SEQUENCE</scope>
    <source>
        <strain>Durham</strain>
        <strain evidence="3">NC isolate 2 -- Noor lab</strain>
    </source>
</reference>
<organism evidence="2 3">
    <name type="scientific">Megaselia scalaris</name>
    <name type="common">Humpbacked fly</name>
    <name type="synonym">Phora scalaris</name>
    <dbReference type="NCBI Taxonomy" id="36166"/>
    <lineage>
        <taxon>Eukaryota</taxon>
        <taxon>Metazoa</taxon>
        <taxon>Ecdysozoa</taxon>
        <taxon>Arthropoda</taxon>
        <taxon>Hexapoda</taxon>
        <taxon>Insecta</taxon>
        <taxon>Pterygota</taxon>
        <taxon>Neoptera</taxon>
        <taxon>Endopterygota</taxon>
        <taxon>Diptera</taxon>
        <taxon>Brachycera</taxon>
        <taxon>Muscomorpha</taxon>
        <taxon>Platypezoidea</taxon>
        <taxon>Phoridae</taxon>
        <taxon>Megaseliini</taxon>
        <taxon>Megaselia</taxon>
    </lineage>
</organism>
<dbReference type="PANTHER" id="PTHR14381">
    <property type="entry name" value="DACTYLIN"/>
    <property type="match status" value="1"/>
</dbReference>